<comment type="caution">
    <text evidence="2">The sequence shown here is derived from an EMBL/GenBank/DDBJ whole genome shotgun (WGS) entry which is preliminary data.</text>
</comment>
<evidence type="ECO:0000313" key="2">
    <source>
        <dbReference type="EMBL" id="KAG5581375.1"/>
    </source>
</evidence>
<protein>
    <recommendedName>
        <fullName evidence="1">PB1-like domain-containing protein</fullName>
    </recommendedName>
</protein>
<sequence>GLWVGFRVLYEFGGGGLDFGDLMLVLVCLRLPKMILVDLVFHYGGKCIREPKLLYERKLVHKWKGYDSDLLSYINITNEYINLLGYVGVQ</sequence>
<dbReference type="Proteomes" id="UP000824120">
    <property type="component" value="Chromosome 10"/>
</dbReference>
<dbReference type="OrthoDB" id="1305201at2759"/>
<evidence type="ECO:0000313" key="3">
    <source>
        <dbReference type="Proteomes" id="UP000824120"/>
    </source>
</evidence>
<feature type="domain" description="PB1-like" evidence="1">
    <location>
        <begin position="37"/>
        <end position="89"/>
    </location>
</feature>
<organism evidence="2 3">
    <name type="scientific">Solanum commersonii</name>
    <name type="common">Commerson's wild potato</name>
    <name type="synonym">Commerson's nightshade</name>
    <dbReference type="NCBI Taxonomy" id="4109"/>
    <lineage>
        <taxon>Eukaryota</taxon>
        <taxon>Viridiplantae</taxon>
        <taxon>Streptophyta</taxon>
        <taxon>Embryophyta</taxon>
        <taxon>Tracheophyta</taxon>
        <taxon>Spermatophyta</taxon>
        <taxon>Magnoliopsida</taxon>
        <taxon>eudicotyledons</taxon>
        <taxon>Gunneridae</taxon>
        <taxon>Pentapetalae</taxon>
        <taxon>asterids</taxon>
        <taxon>lamiids</taxon>
        <taxon>Solanales</taxon>
        <taxon>Solanaceae</taxon>
        <taxon>Solanoideae</taxon>
        <taxon>Solaneae</taxon>
        <taxon>Solanum</taxon>
    </lineage>
</organism>
<evidence type="ECO:0000259" key="1">
    <source>
        <dbReference type="Pfam" id="PF26130"/>
    </source>
</evidence>
<keyword evidence="3" id="KW-1185">Reference proteome</keyword>
<proteinExistence type="predicted"/>
<dbReference type="Pfam" id="PF26130">
    <property type="entry name" value="PB1-like"/>
    <property type="match status" value="1"/>
</dbReference>
<feature type="non-terminal residue" evidence="2">
    <location>
        <position position="1"/>
    </location>
</feature>
<accession>A0A9J5X120</accession>
<dbReference type="InterPro" id="IPR058594">
    <property type="entry name" value="PB1-like_dom_pln"/>
</dbReference>
<dbReference type="AlphaFoldDB" id="A0A9J5X120"/>
<name>A0A9J5X120_SOLCO</name>
<dbReference type="EMBL" id="JACXVP010000010">
    <property type="protein sequence ID" value="KAG5581375.1"/>
    <property type="molecule type" value="Genomic_DNA"/>
</dbReference>
<reference evidence="2 3" key="1">
    <citation type="submission" date="2020-09" db="EMBL/GenBank/DDBJ databases">
        <title>De no assembly of potato wild relative species, Solanum commersonii.</title>
        <authorList>
            <person name="Cho K."/>
        </authorList>
    </citation>
    <scope>NUCLEOTIDE SEQUENCE [LARGE SCALE GENOMIC DNA]</scope>
    <source>
        <strain evidence="2">LZ3.2</strain>
        <tissue evidence="2">Leaf</tissue>
    </source>
</reference>
<gene>
    <name evidence="2" type="ORF">H5410_052002</name>
</gene>